<reference evidence="1" key="1">
    <citation type="submission" date="2022-10" db="EMBL/GenBank/DDBJ databases">
        <title>Complete Genome of Trichothecium roseum strain YXFP-22015, a Plant Pathogen Isolated from Citrus.</title>
        <authorList>
            <person name="Wang Y."/>
            <person name="Zhu L."/>
        </authorList>
    </citation>
    <scope>NUCLEOTIDE SEQUENCE</scope>
    <source>
        <strain evidence="1">YXFP-22015</strain>
    </source>
</reference>
<evidence type="ECO:0000313" key="1">
    <source>
        <dbReference type="EMBL" id="KAI9899882.1"/>
    </source>
</evidence>
<gene>
    <name evidence="1" type="ORF">N3K66_004144</name>
</gene>
<name>A0ACC0V0S4_9HYPO</name>
<evidence type="ECO:0000313" key="2">
    <source>
        <dbReference type="Proteomes" id="UP001163324"/>
    </source>
</evidence>
<dbReference type="Proteomes" id="UP001163324">
    <property type="component" value="Chromosome 4"/>
</dbReference>
<proteinExistence type="predicted"/>
<protein>
    <submittedName>
        <fullName evidence="1">Uncharacterized protein</fullName>
    </submittedName>
</protein>
<organism evidence="1 2">
    <name type="scientific">Trichothecium roseum</name>
    <dbReference type="NCBI Taxonomy" id="47278"/>
    <lineage>
        <taxon>Eukaryota</taxon>
        <taxon>Fungi</taxon>
        <taxon>Dikarya</taxon>
        <taxon>Ascomycota</taxon>
        <taxon>Pezizomycotina</taxon>
        <taxon>Sordariomycetes</taxon>
        <taxon>Hypocreomycetidae</taxon>
        <taxon>Hypocreales</taxon>
        <taxon>Hypocreales incertae sedis</taxon>
        <taxon>Trichothecium</taxon>
    </lineage>
</organism>
<keyword evidence="2" id="KW-1185">Reference proteome</keyword>
<comment type="caution">
    <text evidence="1">The sequence shown here is derived from an EMBL/GenBank/DDBJ whole genome shotgun (WGS) entry which is preliminary data.</text>
</comment>
<sequence length="848" mass="93531">MQTDQLDHRKSPQRLPVNPRRNKVPPEQRKRVATACNSCNVRRTKCSGQSPCSQCIASSRECIYPVITPKVTISRTELEELRRRVEAYDKVLQDVVPDAEKRSELLRQLGGGRGSTPTTSPASQQLLSSSPGRTEGTATTEEEQGAALPVESRLLHDSLGTARFQGETSEMALADNLKTLFRDLGPSNDAGMPSSTGTCYTADIKPAPFLEVDPLRLPPQSTISTILAVLRTFLQDGSNKPEQGSLPSGGIFWWGDLRSVPAPPQVTGQVELDTRNARRLAFYNTALAVACQIVSTRPATQPDHSQVFFSRATLLMGNALDMSRCSVGGVSVLTLMAYYLLETDRREAAAHYVGLAVRMSMSLGLHRGCGDERGKRIFWTLYLMDRWLSYLLGRPANLPEEAIQLPLPAEAHAMPPVAGIRAHIELARISDHIVCNIYRVAPQRDSPDSYALNLERAAFMLDQWLSDLPPALQLGSGAASTDDPSVCMLHMYHNQLLILAYRPCLLAAVRGAASQSPVPEAHAAHIEQCLRAAERNMGLARHVATLHQPRRLLHAGLHHVFSAALCFLLLELYRVFGDGRLGGGAEDAARSSREIDFAIELFRREAHAGNAYGRACVRTLRELKAALGRVGRSRRGSMDMDVDQALQGLQRAGSWQTHMSSEDGDGSSSSQQQQQQEQQQQQPRQKYVVVGSFIFKKPGDDPDAEPLVALVRRSKVNKIYTHLYGPVSGKIEPTDPDPLSAALREIAEETNLSPNLAPGPSSHLSLLAVGQPYSFVDVDVDKEFEVHPFAFALRREAAERRVRLCAENDEWRWFRPGDVVDEGTVPKVRESLGRIMRARWEAWPAPEG</sequence>
<accession>A0ACC0V0S4</accession>
<dbReference type="EMBL" id="CM047943">
    <property type="protein sequence ID" value="KAI9899882.1"/>
    <property type="molecule type" value="Genomic_DNA"/>
</dbReference>